<dbReference type="PANTHER" id="PTHR45626">
    <property type="entry name" value="TRANSCRIPTION TERMINATION FACTOR 2-RELATED"/>
    <property type="match status" value="1"/>
</dbReference>
<dbReference type="SUPFAM" id="SSF52540">
    <property type="entry name" value="P-loop containing nucleoside triphosphate hydrolases"/>
    <property type="match status" value="2"/>
</dbReference>
<dbReference type="AlphaFoldDB" id="A0A0H2SDA9"/>
<keyword evidence="1" id="KW-0547">Nucleotide-binding</keyword>
<sequence>MLPSELFSAGTLVYHIRDDSVLTSDSMELDSSLDWIVFDITTVQTKRLVSCLEASEEKPFPIPDLIFLSTHQYIYITSKTVRASGLETSRTFESESATGTGNNLQSQVILRIYLVPHDLPGMKGRYQRLSVQKVVKPALKILPDLLDKIWRAKSTWQGQPLETEGDSARSPSQFGSLDLVPKFESDNYESLLDIFNNLDVSNFEEEVDGTSLRTQLYAYQKQSVSAMRHMESTTFVRDPLFIPLIGMDEVIFHLQPSTLELRREQPMMARGRGGFLSEELGSGKTLMILALILSDLNSLPPPPDNLSTSSRVLTPLSIRHFPFAHCEDSRTLALSTNRQNFFSDGRFPTLVELCLDYVRTSEDGYDLQQHYPPKSQSGVPLEDHLEHAALLKPLLHNSPFFLQSSPVIEDKKYKTRVAIPDIPRLIYISPATVIVVPPNLMSQWEGQISLHCSRNLRVLVVKGDLKLPSAQQLASSYDIILIASTWLSKLSHIDKQGQQAGYSCKCTAYSKSVRVPLCHCHDGSSSYSPLLCIQFKRLVRDEGHNTAALTELNLFCKSILARSRWIVTGTPTVNLLGLNLGTNTEVGGVQNPASLLATMDLQHLASGDDLDEKLSNDLEDLDSNGSPTNLELENLEYPVRIWSNDEHADLRILGSMLGGFLLVERFSSMGSFAKLVIDPLFPFAPSHGVKAGKKSKAIPLPGAVQVLHQILQMYMVRHLVKDIEAEHPLPPMTQETVALGLHPYAAMTFNVILSGIAVNAVDSAMTDRDYMFHTANRSWLNETMENMSQALFWHRDEEFFDDSLEGMAKNANESLGRAKERGRPGEDLCLLEEAEKHLRTAYSDATFRKMHHLLEVPYGISGLPAMLRAALDSVQRYYSEEIPQSEIAAQNCLVSPSHFLEFQGAVEQRPHMTSAELIELAGLVRKDERERNTIQTTKKRLTKKKAHKGVVSTARAKDLATQIQQQERIAGELRRQMDLVQARRNELTGRGPLANSVASSSQVQHGGQNLRESILCSARITNSLSSKLNFILKEVQDFSAKEKFLIFSSQPLNLVHIAEGLDVLGTSDVYRVFLMELRHGARGLNIISASRIIFCEPVWRPDVESQAIKRAHRIGQTKPVIVKTLVIKSTFEEFMLQRRRELKDNNSGKLPASMTEELGMQHYLKNPTFVQPGMDSEIVLNVPVLRIPEPDSQTEAGKTPQDDLGQRAGKIEIGSLSTPKKRVRLIVNENDAVADASTSGKKVRFG</sequence>
<reference evidence="8 9" key="1">
    <citation type="submission" date="2015-04" db="EMBL/GenBank/DDBJ databases">
        <title>Complete genome sequence of Schizopora paradoxa KUC8140, a cosmopolitan wood degrader in East Asia.</title>
        <authorList>
            <consortium name="DOE Joint Genome Institute"/>
            <person name="Min B."/>
            <person name="Park H."/>
            <person name="Jang Y."/>
            <person name="Kim J.-J."/>
            <person name="Kim K.H."/>
            <person name="Pangilinan J."/>
            <person name="Lipzen A."/>
            <person name="Riley R."/>
            <person name="Grigoriev I.V."/>
            <person name="Spatafora J.W."/>
            <person name="Choi I.-G."/>
        </authorList>
    </citation>
    <scope>NUCLEOTIDE SEQUENCE [LARGE SCALE GENOMIC DNA]</scope>
    <source>
        <strain evidence="8 9">KUC8140</strain>
    </source>
</reference>
<feature type="domain" description="SNF2 N-terminal" evidence="6">
    <location>
        <begin position="219"/>
        <end position="769"/>
    </location>
</feature>
<evidence type="ECO:0000259" key="6">
    <source>
        <dbReference type="Pfam" id="PF00176"/>
    </source>
</evidence>
<proteinExistence type="predicted"/>
<dbReference type="OrthoDB" id="2801544at2759"/>
<dbReference type="Gene3D" id="3.40.50.10810">
    <property type="entry name" value="Tandem AAA-ATPase domain"/>
    <property type="match status" value="1"/>
</dbReference>
<evidence type="ECO:0000313" key="8">
    <source>
        <dbReference type="EMBL" id="KLO14911.1"/>
    </source>
</evidence>
<feature type="domain" description="Helicase C-terminal" evidence="7">
    <location>
        <begin position="1070"/>
        <end position="1115"/>
    </location>
</feature>
<dbReference type="InterPro" id="IPR038718">
    <property type="entry name" value="SNF2-like_sf"/>
</dbReference>
<dbReference type="GO" id="GO:0006281">
    <property type="term" value="P:DNA repair"/>
    <property type="evidence" value="ECO:0007669"/>
    <property type="project" value="TreeGrafter"/>
</dbReference>
<keyword evidence="3" id="KW-0067">ATP-binding</keyword>
<dbReference type="GO" id="GO:0016787">
    <property type="term" value="F:hydrolase activity"/>
    <property type="evidence" value="ECO:0007669"/>
    <property type="project" value="UniProtKB-KW"/>
</dbReference>
<evidence type="ECO:0000313" key="9">
    <source>
        <dbReference type="Proteomes" id="UP000053477"/>
    </source>
</evidence>
<gene>
    <name evidence="8" type="ORF">SCHPADRAFT_291351</name>
</gene>
<keyword evidence="9" id="KW-1185">Reference proteome</keyword>
<dbReference type="InterPro" id="IPR049730">
    <property type="entry name" value="SNF2/RAD54-like_C"/>
</dbReference>
<evidence type="ECO:0000256" key="4">
    <source>
        <dbReference type="SAM" id="Coils"/>
    </source>
</evidence>
<organism evidence="8 9">
    <name type="scientific">Schizopora paradoxa</name>
    <dbReference type="NCBI Taxonomy" id="27342"/>
    <lineage>
        <taxon>Eukaryota</taxon>
        <taxon>Fungi</taxon>
        <taxon>Dikarya</taxon>
        <taxon>Basidiomycota</taxon>
        <taxon>Agaricomycotina</taxon>
        <taxon>Agaricomycetes</taxon>
        <taxon>Hymenochaetales</taxon>
        <taxon>Schizoporaceae</taxon>
        <taxon>Schizopora</taxon>
    </lineage>
</organism>
<evidence type="ECO:0000256" key="1">
    <source>
        <dbReference type="ARBA" id="ARBA00022741"/>
    </source>
</evidence>
<dbReference type="InterPro" id="IPR001650">
    <property type="entry name" value="Helicase_C-like"/>
</dbReference>
<protein>
    <submittedName>
        <fullName evidence="8">Uncharacterized protein</fullName>
    </submittedName>
</protein>
<dbReference type="GO" id="GO:0008094">
    <property type="term" value="F:ATP-dependent activity, acting on DNA"/>
    <property type="evidence" value="ECO:0007669"/>
    <property type="project" value="TreeGrafter"/>
</dbReference>
<feature type="region of interest" description="Disordered" evidence="5">
    <location>
        <begin position="1189"/>
        <end position="1209"/>
    </location>
</feature>
<evidence type="ECO:0000256" key="5">
    <source>
        <dbReference type="SAM" id="MobiDB-lite"/>
    </source>
</evidence>
<dbReference type="Pfam" id="PF00176">
    <property type="entry name" value="SNF2-rel_dom"/>
    <property type="match status" value="1"/>
</dbReference>
<evidence type="ECO:0000256" key="2">
    <source>
        <dbReference type="ARBA" id="ARBA00022801"/>
    </source>
</evidence>
<evidence type="ECO:0000256" key="3">
    <source>
        <dbReference type="ARBA" id="ARBA00022840"/>
    </source>
</evidence>
<dbReference type="GO" id="GO:0005634">
    <property type="term" value="C:nucleus"/>
    <property type="evidence" value="ECO:0007669"/>
    <property type="project" value="TreeGrafter"/>
</dbReference>
<dbReference type="STRING" id="27342.A0A0H2SDA9"/>
<dbReference type="CDD" id="cd18793">
    <property type="entry name" value="SF2_C_SNF"/>
    <property type="match status" value="1"/>
</dbReference>
<accession>A0A0H2SDA9</accession>
<dbReference type="PANTHER" id="PTHR45626:SF51">
    <property type="entry name" value="SNF2-RELATED DOMAIN-CONTAINING PROTEIN"/>
    <property type="match status" value="1"/>
</dbReference>
<dbReference type="Gene3D" id="3.40.50.300">
    <property type="entry name" value="P-loop containing nucleotide triphosphate hydrolases"/>
    <property type="match status" value="1"/>
</dbReference>
<dbReference type="Pfam" id="PF00271">
    <property type="entry name" value="Helicase_C"/>
    <property type="match status" value="1"/>
</dbReference>
<dbReference type="Proteomes" id="UP000053477">
    <property type="component" value="Unassembled WGS sequence"/>
</dbReference>
<dbReference type="InterPro" id="IPR027417">
    <property type="entry name" value="P-loop_NTPase"/>
</dbReference>
<dbReference type="InterPro" id="IPR050628">
    <property type="entry name" value="SNF2_RAD54_helicase_TF"/>
</dbReference>
<keyword evidence="2" id="KW-0378">Hydrolase</keyword>
<keyword evidence="4" id="KW-0175">Coiled coil</keyword>
<name>A0A0H2SDA9_9AGAM</name>
<dbReference type="InterPro" id="IPR000330">
    <property type="entry name" value="SNF2_N"/>
</dbReference>
<evidence type="ECO:0000259" key="7">
    <source>
        <dbReference type="Pfam" id="PF00271"/>
    </source>
</evidence>
<dbReference type="InParanoid" id="A0A0H2SDA9"/>
<dbReference type="EMBL" id="KQ085937">
    <property type="protein sequence ID" value="KLO14911.1"/>
    <property type="molecule type" value="Genomic_DNA"/>
</dbReference>
<feature type="coiled-coil region" evidence="4">
    <location>
        <begin position="956"/>
        <end position="990"/>
    </location>
</feature>
<dbReference type="GO" id="GO:0005524">
    <property type="term" value="F:ATP binding"/>
    <property type="evidence" value="ECO:0007669"/>
    <property type="project" value="UniProtKB-KW"/>
</dbReference>